<comment type="caution">
    <text evidence="1">The sequence shown here is derived from an EMBL/GenBank/DDBJ whole genome shotgun (WGS) entry which is preliminary data.</text>
</comment>
<name>A0AA87SVN1_9LEPT</name>
<dbReference type="EMBL" id="AKWM02000082">
    <property type="protein sequence ID" value="EKR98156.1"/>
    <property type="molecule type" value="Genomic_DNA"/>
</dbReference>
<sequence length="37" mass="4488">MELFSHFFDSDYPNQLESNNLWLKSKCKKNILKKNVK</sequence>
<protein>
    <submittedName>
        <fullName evidence="1">Uncharacterized protein</fullName>
    </submittedName>
</protein>
<organism evidence="1 2">
    <name type="scientific">Leptospira mayottensis 200901122</name>
    <dbReference type="NCBI Taxonomy" id="1193010"/>
    <lineage>
        <taxon>Bacteria</taxon>
        <taxon>Pseudomonadati</taxon>
        <taxon>Spirochaetota</taxon>
        <taxon>Spirochaetia</taxon>
        <taxon>Leptospirales</taxon>
        <taxon>Leptospiraceae</taxon>
        <taxon>Leptospira</taxon>
    </lineage>
</organism>
<proteinExistence type="predicted"/>
<evidence type="ECO:0000313" key="1">
    <source>
        <dbReference type="EMBL" id="EKR98156.1"/>
    </source>
</evidence>
<evidence type="ECO:0000313" key="2">
    <source>
        <dbReference type="Proteomes" id="UP000001343"/>
    </source>
</evidence>
<dbReference type="Proteomes" id="UP000001343">
    <property type="component" value="Unassembled WGS sequence"/>
</dbReference>
<dbReference type="AlphaFoldDB" id="A0AA87SVN1"/>
<reference evidence="1 2" key="1">
    <citation type="journal article" date="2014" name="Int. J. Syst. Evol. Microbiol.">
        <title>Leptospira mayottensis sp. nov., a pathogenic species of the genus Leptospira isolated from humans.</title>
        <authorList>
            <person name="Bourhy P."/>
            <person name="Collet L."/>
            <person name="Brisse S."/>
            <person name="Picardeau M."/>
        </authorList>
    </citation>
    <scope>NUCLEOTIDE SEQUENCE [LARGE SCALE GENOMIC DNA]</scope>
    <source>
        <strain evidence="1 2">200901122</strain>
    </source>
</reference>
<gene>
    <name evidence="1" type="ORF">LEP1GSC125_1018</name>
</gene>
<accession>A0AA87SVN1</accession>